<sequence length="78" mass="8858">LKAEGLGMGAELSVGKHQNLNDSEFICSLFRFIQLTCEGHNSGHLVLMDFTGIIELQFQNYLRNQPGNTTMYDVKYFL</sequence>
<evidence type="ECO:0000313" key="2">
    <source>
        <dbReference type="EMBL" id="OUC45144.1"/>
    </source>
</evidence>
<dbReference type="PANTHER" id="PTHR13715">
    <property type="entry name" value="RYANODINE RECEPTOR AND IP3 RECEPTOR"/>
    <property type="match status" value="1"/>
</dbReference>
<comment type="caution">
    <text evidence="2">The sequence shown here is derived from an EMBL/GenBank/DDBJ whole genome shotgun (WGS) entry which is preliminary data.</text>
</comment>
<accession>A0A1Y3EJ47</accession>
<feature type="domain" description="RyR/IP3R Homology associated" evidence="1">
    <location>
        <begin position="22"/>
        <end position="74"/>
    </location>
</feature>
<reference evidence="2 3" key="1">
    <citation type="submission" date="2015-04" db="EMBL/GenBank/DDBJ databases">
        <title>Draft genome of the roundworm Trichinella nativa.</title>
        <authorList>
            <person name="Mitreva M."/>
        </authorList>
    </citation>
    <scope>NUCLEOTIDE SEQUENCE [LARGE SCALE GENOMIC DNA]</scope>
    <source>
        <strain evidence="2 3">ISS45</strain>
    </source>
</reference>
<gene>
    <name evidence="2" type="ORF">D917_02006</name>
</gene>
<dbReference type="GO" id="GO:0006816">
    <property type="term" value="P:calcium ion transport"/>
    <property type="evidence" value="ECO:0007669"/>
    <property type="project" value="InterPro"/>
</dbReference>
<organism evidence="2 3">
    <name type="scientific">Trichinella nativa</name>
    <dbReference type="NCBI Taxonomy" id="6335"/>
    <lineage>
        <taxon>Eukaryota</taxon>
        <taxon>Metazoa</taxon>
        <taxon>Ecdysozoa</taxon>
        <taxon>Nematoda</taxon>
        <taxon>Enoplea</taxon>
        <taxon>Dorylaimia</taxon>
        <taxon>Trichinellida</taxon>
        <taxon>Trichinellidae</taxon>
        <taxon>Trichinella</taxon>
    </lineage>
</organism>
<proteinExistence type="predicted"/>
<evidence type="ECO:0000259" key="1">
    <source>
        <dbReference type="Pfam" id="PF08454"/>
    </source>
</evidence>
<dbReference type="EMBL" id="LVZM01010581">
    <property type="protein sequence ID" value="OUC45144.1"/>
    <property type="molecule type" value="Genomic_DNA"/>
</dbReference>
<dbReference type="Proteomes" id="UP000243006">
    <property type="component" value="Unassembled WGS sequence"/>
</dbReference>
<dbReference type="PANTHER" id="PTHR13715:SF79">
    <property type="entry name" value="RYANODINE RECEPTOR"/>
    <property type="match status" value="1"/>
</dbReference>
<name>A0A1Y3EJ47_9BILA</name>
<dbReference type="InterPro" id="IPR015925">
    <property type="entry name" value="Ryanodine_IP3_receptor"/>
</dbReference>
<dbReference type="AlphaFoldDB" id="A0A1Y3EJ47"/>
<dbReference type="InterPro" id="IPR013662">
    <property type="entry name" value="RIH_assoc-dom"/>
</dbReference>
<protein>
    <recommendedName>
        <fullName evidence="1">RyR/IP3R Homology associated domain-containing protein</fullName>
    </recommendedName>
</protein>
<evidence type="ECO:0000313" key="3">
    <source>
        <dbReference type="Proteomes" id="UP000243006"/>
    </source>
</evidence>
<feature type="non-terminal residue" evidence="2">
    <location>
        <position position="1"/>
    </location>
</feature>
<dbReference type="Pfam" id="PF08454">
    <property type="entry name" value="RIH_assoc"/>
    <property type="match status" value="1"/>
</dbReference>